<evidence type="ECO:0000313" key="2">
    <source>
        <dbReference type="EMBL" id="KAG3202554.1"/>
    </source>
</evidence>
<dbReference type="AlphaFoldDB" id="A0A329REP8"/>
<evidence type="ECO:0000313" key="4">
    <source>
        <dbReference type="EMBL" id="RAW22950.1"/>
    </source>
</evidence>
<organism evidence="4 6">
    <name type="scientific">Phytophthora cactorum</name>
    <dbReference type="NCBI Taxonomy" id="29920"/>
    <lineage>
        <taxon>Eukaryota</taxon>
        <taxon>Sar</taxon>
        <taxon>Stramenopiles</taxon>
        <taxon>Oomycota</taxon>
        <taxon>Peronosporomycetes</taxon>
        <taxon>Peronosporales</taxon>
        <taxon>Peronosporaceae</taxon>
        <taxon>Phytophthora</taxon>
    </lineage>
</organism>
<dbReference type="VEuPathDB" id="FungiDB:PC110_g20617"/>
<dbReference type="EMBL" id="MJFZ01001333">
    <property type="protein sequence ID" value="RAW22377.1"/>
    <property type="molecule type" value="Genomic_DNA"/>
</dbReference>
<dbReference type="VEuPathDB" id="FungiDB:PC110_g21182"/>
<dbReference type="EMBL" id="RCMV01002501">
    <property type="protein sequence ID" value="KAG3202554.1"/>
    <property type="molecule type" value="Genomic_DNA"/>
</dbReference>
<comment type="caution">
    <text evidence="4">The sequence shown here is derived from an EMBL/GenBank/DDBJ whole genome shotgun (WGS) entry which is preliminary data.</text>
</comment>
<evidence type="ECO:0000313" key="1">
    <source>
        <dbReference type="EMBL" id="KAG2887151.1"/>
    </source>
</evidence>
<sequence>MNNDEESEEEETAQKEGLIEFVKRWYEASTRGNQLAI</sequence>
<accession>A0A329REP8</accession>
<dbReference type="EMBL" id="MJFZ01000538">
    <property type="protein sequence ID" value="RAW27776.1"/>
    <property type="molecule type" value="Genomic_DNA"/>
</dbReference>
<reference evidence="4 6" key="1">
    <citation type="submission" date="2018-01" db="EMBL/GenBank/DDBJ databases">
        <title>Draft genome of the strawberry crown rot pathogen Phytophthora cactorum.</title>
        <authorList>
            <person name="Armitage A.D."/>
            <person name="Lysoe E."/>
            <person name="Nellist C.F."/>
            <person name="Harrison R.J."/>
            <person name="Brurberg M.B."/>
        </authorList>
    </citation>
    <scope>NUCLEOTIDE SEQUENCE [LARGE SCALE GENOMIC DNA]</scope>
    <source>
        <strain evidence="4 6">10300</strain>
    </source>
</reference>
<proteinExistence type="predicted"/>
<reference evidence="2" key="2">
    <citation type="submission" date="2018-05" db="EMBL/GenBank/DDBJ databases">
        <title>Effector identification in a new, highly contiguous assembly of the strawberry crown rot pathogen Phytophthora cactorum.</title>
        <authorList>
            <person name="Armitage A.D."/>
            <person name="Nellist C.F."/>
            <person name="Bates H."/>
            <person name="Vickerstaff R.J."/>
            <person name="Harrison R.J."/>
        </authorList>
    </citation>
    <scope>NUCLEOTIDE SEQUENCE</scope>
    <source>
        <strain evidence="1">4040</strain>
        <strain evidence="2">P421</strain>
    </source>
</reference>
<dbReference type="Proteomes" id="UP000760860">
    <property type="component" value="Unassembled WGS sequence"/>
</dbReference>
<dbReference type="Proteomes" id="UP000736787">
    <property type="component" value="Unassembled WGS sequence"/>
</dbReference>
<evidence type="ECO:0000313" key="6">
    <source>
        <dbReference type="Proteomes" id="UP000251314"/>
    </source>
</evidence>
<dbReference type="EMBL" id="RCMK01001899">
    <property type="protein sequence ID" value="KAG2887151.1"/>
    <property type="molecule type" value="Genomic_DNA"/>
</dbReference>
<protein>
    <submittedName>
        <fullName evidence="4">Uncharacterized protein</fullName>
    </submittedName>
</protein>
<evidence type="ECO:0000313" key="3">
    <source>
        <dbReference type="EMBL" id="RAW22377.1"/>
    </source>
</evidence>
<dbReference type="EMBL" id="MJFZ01001173">
    <property type="protein sequence ID" value="RAW22950.1"/>
    <property type="molecule type" value="Genomic_DNA"/>
</dbReference>
<name>A0A329REP8_9STRA</name>
<evidence type="ECO:0000313" key="5">
    <source>
        <dbReference type="EMBL" id="RAW27776.1"/>
    </source>
</evidence>
<dbReference type="Proteomes" id="UP000251314">
    <property type="component" value="Unassembled WGS sequence"/>
</dbReference>
<gene>
    <name evidence="5" type="ORF">PC110_g15834</name>
    <name evidence="4" type="ORF">PC110_g20617</name>
    <name evidence="3" type="ORF">PC110_g21182</name>
    <name evidence="1" type="ORF">PC117_g25234</name>
    <name evidence="2" type="ORF">PC129_g23198</name>
</gene>
<keyword evidence="6" id="KW-1185">Reference proteome</keyword>
<dbReference type="VEuPathDB" id="FungiDB:PC110_g15834"/>